<keyword evidence="1 4" id="KW-0689">Ribosomal protein</keyword>
<dbReference type="PANTHER" id="PTHR12919">
    <property type="entry name" value="30S RIBOSOMAL PROTEIN S16"/>
    <property type="match status" value="1"/>
</dbReference>
<dbReference type="HAMAP" id="MF_00385">
    <property type="entry name" value="Ribosomal_bS16"/>
    <property type="match status" value="1"/>
</dbReference>
<gene>
    <name evidence="4" type="ORF">EBX74_04910</name>
</gene>
<dbReference type="PANTHER" id="PTHR12919:SF20">
    <property type="entry name" value="SMALL RIBOSOMAL SUBUNIT PROTEIN BS16M"/>
    <property type="match status" value="1"/>
</dbReference>
<dbReference type="GO" id="GO:0005737">
    <property type="term" value="C:cytoplasm"/>
    <property type="evidence" value="ECO:0007669"/>
    <property type="project" value="UniProtKB-ARBA"/>
</dbReference>
<reference evidence="4" key="1">
    <citation type="submission" date="2018-10" db="EMBL/GenBank/DDBJ databases">
        <title>Iterative Subtractive Binning of Freshwater Chronoseries Metagenomes Recovers Nearly Complete Genomes from over Four Hundred Novel Species.</title>
        <authorList>
            <person name="Rodriguez-R L.M."/>
            <person name="Tsementzi D."/>
            <person name="Luo C."/>
            <person name="Konstantinidis K.T."/>
        </authorList>
    </citation>
    <scope>NUCLEOTIDE SEQUENCE</scope>
    <source>
        <strain evidence="4">WB8_2A_004</strain>
    </source>
</reference>
<dbReference type="NCBIfam" id="TIGR00002">
    <property type="entry name" value="S16"/>
    <property type="match status" value="1"/>
</dbReference>
<feature type="non-terminal residue" evidence="4">
    <location>
        <position position="90"/>
    </location>
</feature>
<dbReference type="GO" id="GO:0015935">
    <property type="term" value="C:small ribosomal subunit"/>
    <property type="evidence" value="ECO:0007669"/>
    <property type="project" value="TreeGrafter"/>
</dbReference>
<dbReference type="InterPro" id="IPR023803">
    <property type="entry name" value="Ribosomal_bS16_dom_sf"/>
</dbReference>
<dbReference type="SUPFAM" id="SSF54565">
    <property type="entry name" value="Ribosomal protein S16"/>
    <property type="match status" value="1"/>
</dbReference>
<name>A0A966LZF4_9PROT</name>
<comment type="caution">
    <text evidence="4">The sequence shown here is derived from an EMBL/GenBank/DDBJ whole genome shotgun (WGS) entry which is preliminary data.</text>
</comment>
<dbReference type="Pfam" id="PF00886">
    <property type="entry name" value="Ribosomal_S16"/>
    <property type="match status" value="1"/>
</dbReference>
<evidence type="ECO:0000313" key="5">
    <source>
        <dbReference type="Proteomes" id="UP000747791"/>
    </source>
</evidence>
<dbReference type="AlphaFoldDB" id="A0A966LZF4"/>
<evidence type="ECO:0000313" key="4">
    <source>
        <dbReference type="EMBL" id="NCU53599.1"/>
    </source>
</evidence>
<dbReference type="GO" id="GO:0006412">
    <property type="term" value="P:translation"/>
    <property type="evidence" value="ECO:0007669"/>
    <property type="project" value="InterPro"/>
</dbReference>
<protein>
    <recommendedName>
        <fullName evidence="3">30S ribosomal protein S16</fullName>
    </recommendedName>
</protein>
<dbReference type="Gene3D" id="3.30.1320.10">
    <property type="match status" value="1"/>
</dbReference>
<evidence type="ECO:0000256" key="1">
    <source>
        <dbReference type="ARBA" id="ARBA00022980"/>
    </source>
</evidence>
<sequence>MLKIRLSRGGTKKRPFYQIVVADSRNPRDGKFIEKLGHFNPLLPKSKPERLSLESERITHWLKMGAKPTLRVAKFLGAANLAPVPEKRNN</sequence>
<accession>A0A966LZF4</accession>
<keyword evidence="2" id="KW-0687">Ribonucleoprotein</keyword>
<evidence type="ECO:0000256" key="2">
    <source>
        <dbReference type="ARBA" id="ARBA00023274"/>
    </source>
</evidence>
<dbReference type="EMBL" id="RGOB01000228">
    <property type="protein sequence ID" value="NCU53599.1"/>
    <property type="molecule type" value="Genomic_DNA"/>
</dbReference>
<dbReference type="InterPro" id="IPR000307">
    <property type="entry name" value="Ribosomal_bS16"/>
</dbReference>
<dbReference type="Proteomes" id="UP000747791">
    <property type="component" value="Unassembled WGS sequence"/>
</dbReference>
<proteinExistence type="inferred from homology"/>
<evidence type="ECO:0000256" key="3">
    <source>
        <dbReference type="ARBA" id="ARBA00035310"/>
    </source>
</evidence>
<organism evidence="4 5">
    <name type="scientific">Candidatus Fonsibacter lacus</name>
    <dbReference type="NCBI Taxonomy" id="2576439"/>
    <lineage>
        <taxon>Bacteria</taxon>
        <taxon>Pseudomonadati</taxon>
        <taxon>Pseudomonadota</taxon>
        <taxon>Alphaproteobacteria</taxon>
        <taxon>Candidatus Pelagibacterales</taxon>
        <taxon>Candidatus Pelagibacterales incertae sedis</taxon>
        <taxon>Candidatus Fonsibacter</taxon>
    </lineage>
</organism>
<dbReference type="GO" id="GO:0003735">
    <property type="term" value="F:structural constituent of ribosome"/>
    <property type="evidence" value="ECO:0007669"/>
    <property type="project" value="InterPro"/>
</dbReference>